<dbReference type="GO" id="GO:0003700">
    <property type="term" value="F:DNA-binding transcription factor activity"/>
    <property type="evidence" value="ECO:0007669"/>
    <property type="project" value="InterPro"/>
</dbReference>
<proteinExistence type="predicted"/>
<dbReference type="GO" id="GO:0006950">
    <property type="term" value="P:response to stress"/>
    <property type="evidence" value="ECO:0007669"/>
    <property type="project" value="TreeGrafter"/>
</dbReference>
<gene>
    <name evidence="2" type="ORF">FK529_02480</name>
</gene>
<name>A0A5C5REV5_9ACTN</name>
<evidence type="ECO:0000313" key="3">
    <source>
        <dbReference type="Proteomes" id="UP000317291"/>
    </source>
</evidence>
<dbReference type="Gene3D" id="1.10.10.10">
    <property type="entry name" value="Winged helix-like DNA-binding domain superfamily/Winged helix DNA-binding domain"/>
    <property type="match status" value="1"/>
</dbReference>
<dbReference type="PROSITE" id="PS50995">
    <property type="entry name" value="HTH_MARR_2"/>
    <property type="match status" value="1"/>
</dbReference>
<dbReference type="SUPFAM" id="SSF46785">
    <property type="entry name" value="Winged helix' DNA-binding domain"/>
    <property type="match status" value="1"/>
</dbReference>
<feature type="domain" description="HTH marR-type" evidence="1">
    <location>
        <begin position="25"/>
        <end position="153"/>
    </location>
</feature>
<evidence type="ECO:0000259" key="1">
    <source>
        <dbReference type="PROSITE" id="PS50995"/>
    </source>
</evidence>
<protein>
    <submittedName>
        <fullName evidence="2">MarR family transcriptional regulator</fullName>
    </submittedName>
</protein>
<comment type="caution">
    <text evidence="2">The sequence shown here is derived from an EMBL/GenBank/DDBJ whole genome shotgun (WGS) entry which is preliminary data.</text>
</comment>
<dbReference type="AlphaFoldDB" id="A0A5C5REV5"/>
<dbReference type="InterPro" id="IPR000835">
    <property type="entry name" value="HTH_MarR-typ"/>
</dbReference>
<dbReference type="InterPro" id="IPR036390">
    <property type="entry name" value="WH_DNA-bd_sf"/>
</dbReference>
<dbReference type="InterPro" id="IPR039422">
    <property type="entry name" value="MarR/SlyA-like"/>
</dbReference>
<keyword evidence="3" id="KW-1185">Reference proteome</keyword>
<dbReference type="Proteomes" id="UP000317291">
    <property type="component" value="Unassembled WGS sequence"/>
</dbReference>
<organism evidence="2 3">
    <name type="scientific">Tsukamurella asaccharolytica</name>
    <dbReference type="NCBI Taxonomy" id="2592067"/>
    <lineage>
        <taxon>Bacteria</taxon>
        <taxon>Bacillati</taxon>
        <taxon>Actinomycetota</taxon>
        <taxon>Actinomycetes</taxon>
        <taxon>Mycobacteriales</taxon>
        <taxon>Tsukamurellaceae</taxon>
        <taxon>Tsukamurella</taxon>
    </lineage>
</organism>
<dbReference type="PANTHER" id="PTHR33164:SF95">
    <property type="entry name" value="TRANSCRIPTIONAL REGULATOR"/>
    <property type="match status" value="1"/>
</dbReference>
<dbReference type="InterPro" id="IPR036388">
    <property type="entry name" value="WH-like_DNA-bd_sf"/>
</dbReference>
<sequence length="157" mass="17204">MVYKLSSTRRWDNGQVTAEDVLDGAGPLARRLYQRHTRLWRENVGDVLTPPQYTVLALLDGAGPTDHATLADWAALDKATLTTMRNRLLERELVEVAGDHDDGRRRLLSITPHGREVLRDATPGAHAAGRQLLAPLSPGDRDTLVELLRLAAADATG</sequence>
<dbReference type="PANTHER" id="PTHR33164">
    <property type="entry name" value="TRANSCRIPTIONAL REGULATOR, MARR FAMILY"/>
    <property type="match status" value="1"/>
</dbReference>
<dbReference type="EMBL" id="VIGW01000001">
    <property type="protein sequence ID" value="TWS21476.1"/>
    <property type="molecule type" value="Genomic_DNA"/>
</dbReference>
<dbReference type="SMART" id="SM00347">
    <property type="entry name" value="HTH_MARR"/>
    <property type="match status" value="1"/>
</dbReference>
<evidence type="ECO:0000313" key="2">
    <source>
        <dbReference type="EMBL" id="TWS21476.1"/>
    </source>
</evidence>
<dbReference type="Pfam" id="PF01047">
    <property type="entry name" value="MarR"/>
    <property type="match status" value="1"/>
</dbReference>
<accession>A0A5C5REV5</accession>
<reference evidence="2 3" key="1">
    <citation type="submission" date="2019-06" db="EMBL/GenBank/DDBJ databases">
        <title>Tsukamurella conjunctivitidis sp. nov., Tsukamurella assacharolytica sp. nov. and Tsukamurella sputae sp. nov. isolated from patients with conjunctivitis, bacteraemia (lymphoma) and respiratory infection (sputum) in Hong Kong.</title>
        <authorList>
            <person name="Teng J.L.L."/>
            <person name="Lee H.H."/>
            <person name="Fong J.Y.H."/>
            <person name="Fok K.M.N."/>
            <person name="Lau S.K.P."/>
            <person name="Woo P.C.Y."/>
        </authorList>
    </citation>
    <scope>NUCLEOTIDE SEQUENCE [LARGE SCALE GENOMIC DNA]</scope>
    <source>
        <strain evidence="2 3">HKU71</strain>
    </source>
</reference>